<feature type="transmembrane region" description="Helical" evidence="5">
    <location>
        <begin position="163"/>
        <end position="189"/>
    </location>
</feature>
<dbReference type="AlphaFoldDB" id="A0A251TH57"/>
<proteinExistence type="inferred from homology"/>
<keyword evidence="5" id="KW-0472">Membrane</keyword>
<organism evidence="7 8">
    <name type="scientific">Helianthus annuus</name>
    <name type="common">Common sunflower</name>
    <dbReference type="NCBI Taxonomy" id="4232"/>
    <lineage>
        <taxon>Eukaryota</taxon>
        <taxon>Viridiplantae</taxon>
        <taxon>Streptophyta</taxon>
        <taxon>Embryophyta</taxon>
        <taxon>Tracheophyta</taxon>
        <taxon>Spermatophyta</taxon>
        <taxon>Magnoliopsida</taxon>
        <taxon>eudicotyledons</taxon>
        <taxon>Gunneridae</taxon>
        <taxon>Pentapetalae</taxon>
        <taxon>asterids</taxon>
        <taxon>campanulids</taxon>
        <taxon>Asterales</taxon>
        <taxon>Asteraceae</taxon>
        <taxon>Asteroideae</taxon>
        <taxon>Heliantheae alliance</taxon>
        <taxon>Heliantheae</taxon>
        <taxon>Helianthus</taxon>
    </lineage>
</organism>
<dbReference type="InterPro" id="IPR008470">
    <property type="entry name" value="Uncharacterised_Ycf33"/>
</dbReference>
<gene>
    <name evidence="7" type="ORF">HannXRQ_Chr10g0285121</name>
    <name evidence="6" type="ORF">HanXRQr2_Chr11g0500041</name>
</gene>
<evidence type="ECO:0000313" key="7">
    <source>
        <dbReference type="EMBL" id="OTG10214.1"/>
    </source>
</evidence>
<evidence type="ECO:0000256" key="5">
    <source>
        <dbReference type="SAM" id="Phobius"/>
    </source>
</evidence>
<dbReference type="PANTHER" id="PTHR36049">
    <property type="entry name" value="TRANSMEMBRANE PROTEIN"/>
    <property type="match status" value="1"/>
</dbReference>
<keyword evidence="8" id="KW-1185">Reference proteome</keyword>
<evidence type="ECO:0000256" key="3">
    <source>
        <dbReference type="ARBA" id="ARBA00021584"/>
    </source>
</evidence>
<dbReference type="InParanoid" id="A0A251TH57"/>
<evidence type="ECO:0000313" key="8">
    <source>
        <dbReference type="Proteomes" id="UP000215914"/>
    </source>
</evidence>
<dbReference type="Pfam" id="PF05421">
    <property type="entry name" value="DUF751"/>
    <property type="match status" value="1"/>
</dbReference>
<evidence type="ECO:0000256" key="1">
    <source>
        <dbReference type="ARBA" id="ARBA00004474"/>
    </source>
</evidence>
<feature type="transmembrane region" description="Helical" evidence="5">
    <location>
        <begin position="136"/>
        <end position="156"/>
    </location>
</feature>
<accession>A0A251TH57</accession>
<protein>
    <recommendedName>
        <fullName evidence="3">Uncharacterized protein ycf33</fullName>
    </recommendedName>
</protein>
<dbReference type="PANTHER" id="PTHR36049:SF3">
    <property type="match status" value="1"/>
</dbReference>
<name>A0A251TH57_HELAN</name>
<dbReference type="FunCoup" id="A0A251TH57">
    <property type="interactions" value="625"/>
</dbReference>
<keyword evidence="5" id="KW-1133">Transmembrane helix</keyword>
<dbReference type="EMBL" id="MNCJ02000326">
    <property type="protein sequence ID" value="KAF5782772.1"/>
    <property type="molecule type" value="Genomic_DNA"/>
</dbReference>
<dbReference type="Proteomes" id="UP000215914">
    <property type="component" value="Chromosome 10"/>
</dbReference>
<keyword evidence="4" id="KW-0934">Plastid</keyword>
<comment type="subcellular location">
    <subcellularLocation>
        <location evidence="1">Plastid</location>
    </subcellularLocation>
</comment>
<reference evidence="6" key="3">
    <citation type="submission" date="2020-06" db="EMBL/GenBank/DDBJ databases">
        <title>Helianthus annuus Genome sequencing and assembly Release 2.</title>
        <authorList>
            <person name="Gouzy J."/>
            <person name="Langlade N."/>
            <person name="Munos S."/>
        </authorList>
    </citation>
    <scope>NUCLEOTIDE SEQUENCE</scope>
    <source>
        <tissue evidence="6">Leaves</tissue>
    </source>
</reference>
<keyword evidence="5" id="KW-0812">Transmembrane</keyword>
<comment type="similarity">
    <text evidence="2">Belongs to the ycf33 family.</text>
</comment>
<reference evidence="6 8" key="1">
    <citation type="journal article" date="2017" name="Nature">
        <title>The sunflower genome provides insights into oil metabolism, flowering and Asterid evolution.</title>
        <authorList>
            <person name="Badouin H."/>
            <person name="Gouzy J."/>
            <person name="Grassa C.J."/>
            <person name="Murat F."/>
            <person name="Staton S.E."/>
            <person name="Cottret L."/>
            <person name="Lelandais-Briere C."/>
            <person name="Owens G.L."/>
            <person name="Carrere S."/>
            <person name="Mayjonade B."/>
            <person name="Legrand L."/>
            <person name="Gill N."/>
            <person name="Kane N.C."/>
            <person name="Bowers J.E."/>
            <person name="Hubner S."/>
            <person name="Bellec A."/>
            <person name="Berard A."/>
            <person name="Berges H."/>
            <person name="Blanchet N."/>
            <person name="Boniface M.C."/>
            <person name="Brunel D."/>
            <person name="Catrice O."/>
            <person name="Chaidir N."/>
            <person name="Claudel C."/>
            <person name="Donnadieu C."/>
            <person name="Faraut T."/>
            <person name="Fievet G."/>
            <person name="Helmstetter N."/>
            <person name="King M."/>
            <person name="Knapp S.J."/>
            <person name="Lai Z."/>
            <person name="Le Paslier M.C."/>
            <person name="Lippi Y."/>
            <person name="Lorenzon L."/>
            <person name="Mandel J.R."/>
            <person name="Marage G."/>
            <person name="Marchand G."/>
            <person name="Marquand E."/>
            <person name="Bret-Mestries E."/>
            <person name="Morien E."/>
            <person name="Nambeesan S."/>
            <person name="Nguyen T."/>
            <person name="Pegot-Espagnet P."/>
            <person name="Pouilly N."/>
            <person name="Raftis F."/>
            <person name="Sallet E."/>
            <person name="Schiex T."/>
            <person name="Thomas J."/>
            <person name="Vandecasteele C."/>
            <person name="Vares D."/>
            <person name="Vear F."/>
            <person name="Vautrin S."/>
            <person name="Crespi M."/>
            <person name="Mangin B."/>
            <person name="Burke J.M."/>
            <person name="Salse J."/>
            <person name="Munos S."/>
            <person name="Vincourt P."/>
            <person name="Rieseberg L.H."/>
            <person name="Langlade N.B."/>
        </authorList>
    </citation>
    <scope>NUCLEOTIDE SEQUENCE [LARGE SCALE GENOMIC DNA]</scope>
    <source>
        <strain evidence="8">cv. SF193</strain>
        <tissue evidence="6">Leaves</tissue>
    </source>
</reference>
<evidence type="ECO:0000313" key="6">
    <source>
        <dbReference type="EMBL" id="KAF5782772.1"/>
    </source>
</evidence>
<evidence type="ECO:0000256" key="2">
    <source>
        <dbReference type="ARBA" id="ARBA00010985"/>
    </source>
</evidence>
<dbReference type="Gramene" id="mRNA:HanXRQr2_Chr11g0500041">
    <property type="protein sequence ID" value="CDS:HanXRQr2_Chr11g0500041.1"/>
    <property type="gene ID" value="HanXRQr2_Chr11g0500041"/>
</dbReference>
<dbReference type="GO" id="GO:0009536">
    <property type="term" value="C:plastid"/>
    <property type="evidence" value="ECO:0007669"/>
    <property type="project" value="UniProtKB-SubCell"/>
</dbReference>
<dbReference type="EMBL" id="CM007899">
    <property type="protein sequence ID" value="OTG10214.1"/>
    <property type="molecule type" value="Genomic_DNA"/>
</dbReference>
<sequence>MKTITLRTQLYTPTHFNLITKTPPRFNLSNTPMMFDSQKVKPTPKTIKFDPINKPFDDKETNPSLFGDKETNPFGVSKKVENLIGSEENSSRCLIVGAVTLGVVMLVMGSDDHQKALAFGPEGPLMEDFWDNMRRYGLYALTVSSGVLYAVFQPLYELLKNPISAILVLTILGGGFYIVSQVVSAMVGITDFSYELNY</sequence>
<evidence type="ECO:0000256" key="4">
    <source>
        <dbReference type="ARBA" id="ARBA00022640"/>
    </source>
</evidence>
<reference evidence="7" key="2">
    <citation type="submission" date="2017-02" db="EMBL/GenBank/DDBJ databases">
        <title>Sunflower complete genome.</title>
        <authorList>
            <person name="Langlade N."/>
            <person name="Munos S."/>
        </authorList>
    </citation>
    <scope>NUCLEOTIDE SEQUENCE [LARGE SCALE GENOMIC DNA]</scope>
    <source>
        <tissue evidence="7">Leaves</tissue>
    </source>
</reference>